<dbReference type="AlphaFoldDB" id="A4BR82"/>
<dbReference type="eggNOG" id="COG1295">
    <property type="taxonomic scope" value="Bacteria"/>
</dbReference>
<comment type="subcellular location">
    <subcellularLocation>
        <location evidence="1">Cell membrane</location>
        <topology evidence="1">Multi-pass membrane protein</topology>
    </subcellularLocation>
</comment>
<keyword evidence="8" id="KW-1185">Reference proteome</keyword>
<evidence type="ECO:0000256" key="4">
    <source>
        <dbReference type="ARBA" id="ARBA00022989"/>
    </source>
</evidence>
<feature type="transmembrane region" description="Helical" evidence="6">
    <location>
        <begin position="108"/>
        <end position="129"/>
    </location>
</feature>
<dbReference type="Pfam" id="PF03631">
    <property type="entry name" value="Virul_fac_BrkB"/>
    <property type="match status" value="1"/>
</dbReference>
<proteinExistence type="predicted"/>
<comment type="caution">
    <text evidence="7">The sequence shown here is derived from an EMBL/GenBank/DDBJ whole genome shotgun (WGS) entry which is preliminary data.</text>
</comment>
<protein>
    <submittedName>
        <fullName evidence="7">Ribonuclease BN</fullName>
    </submittedName>
</protein>
<feature type="transmembrane region" description="Helical" evidence="6">
    <location>
        <begin position="267"/>
        <end position="289"/>
    </location>
</feature>
<reference evidence="7 8" key="1">
    <citation type="submission" date="2006-02" db="EMBL/GenBank/DDBJ databases">
        <authorList>
            <person name="Waterbury J."/>
            <person name="Ferriera S."/>
            <person name="Johnson J."/>
            <person name="Kravitz S."/>
            <person name="Halpern A."/>
            <person name="Remington K."/>
            <person name="Beeson K."/>
            <person name="Tran B."/>
            <person name="Rogers Y.-H."/>
            <person name="Friedman R."/>
            <person name="Venter J.C."/>
        </authorList>
    </citation>
    <scope>NUCLEOTIDE SEQUENCE [LARGE SCALE GENOMIC DNA]</scope>
    <source>
        <strain evidence="7 8">Nb-231</strain>
    </source>
</reference>
<feature type="transmembrane region" description="Helical" evidence="6">
    <location>
        <begin position="201"/>
        <end position="219"/>
    </location>
</feature>
<dbReference type="PANTHER" id="PTHR30213">
    <property type="entry name" value="INNER MEMBRANE PROTEIN YHJD"/>
    <property type="match status" value="1"/>
</dbReference>
<feature type="transmembrane region" description="Helical" evidence="6">
    <location>
        <begin position="231"/>
        <end position="255"/>
    </location>
</feature>
<organism evidence="7 8">
    <name type="scientific">Nitrococcus mobilis Nb-231</name>
    <dbReference type="NCBI Taxonomy" id="314278"/>
    <lineage>
        <taxon>Bacteria</taxon>
        <taxon>Pseudomonadati</taxon>
        <taxon>Pseudomonadota</taxon>
        <taxon>Gammaproteobacteria</taxon>
        <taxon>Chromatiales</taxon>
        <taxon>Ectothiorhodospiraceae</taxon>
        <taxon>Nitrococcus</taxon>
    </lineage>
</organism>
<gene>
    <name evidence="7" type="ORF">NB231_03205</name>
</gene>
<sequence length="331" mass="36816">MRVHEMRQKKAFFHERGRMARRPWEIPLNGWRDIALRLKDDITNHNISIIAAGVAFYALLSIFPALVAIVSLYGLVANPADVQQQFTHYGGILPEEAQLLISQQLQRITASATSAMSAGVISGVLFAVWSATRGTKAFMLALNIVYNEKEKRGFLQFNKIALMITFGMIMLVVLALGLIVTLPILLSILNLPGALSTVLSFFPWLLLSGCFVFWLAMLFRYGPSRSEPQWNWVSVGSIAATVLWVITSMLFSFYVGNFGKYANTYGSVGAIIILLLWFYLTAFVILFGAELNAQMEHQTMVDTTKGEPRSMGQRGAYVADTLGEALDDKDK</sequence>
<feature type="transmembrane region" description="Helical" evidence="6">
    <location>
        <begin position="160"/>
        <end position="189"/>
    </location>
</feature>
<dbReference type="NCBIfam" id="TIGR00765">
    <property type="entry name" value="yihY_not_rbn"/>
    <property type="match status" value="1"/>
</dbReference>
<keyword evidence="2" id="KW-1003">Cell membrane</keyword>
<evidence type="ECO:0000313" key="7">
    <source>
        <dbReference type="EMBL" id="EAR21704.1"/>
    </source>
</evidence>
<dbReference type="Proteomes" id="UP000003374">
    <property type="component" value="Unassembled WGS sequence"/>
</dbReference>
<dbReference type="GO" id="GO:0005886">
    <property type="term" value="C:plasma membrane"/>
    <property type="evidence" value="ECO:0007669"/>
    <property type="project" value="UniProtKB-SubCell"/>
</dbReference>
<name>A4BR82_9GAMM</name>
<evidence type="ECO:0000256" key="3">
    <source>
        <dbReference type="ARBA" id="ARBA00022692"/>
    </source>
</evidence>
<keyword evidence="3 6" id="KW-0812">Transmembrane</keyword>
<evidence type="ECO:0000256" key="2">
    <source>
        <dbReference type="ARBA" id="ARBA00022475"/>
    </source>
</evidence>
<evidence type="ECO:0000256" key="6">
    <source>
        <dbReference type="SAM" id="Phobius"/>
    </source>
</evidence>
<dbReference type="STRING" id="314278.NB231_03205"/>
<keyword evidence="4 6" id="KW-1133">Transmembrane helix</keyword>
<dbReference type="InterPro" id="IPR017039">
    <property type="entry name" value="Virul_fac_BrkB"/>
</dbReference>
<dbReference type="HOGENOM" id="CLU_045539_0_0_6"/>
<dbReference type="EMBL" id="AAOF01000006">
    <property type="protein sequence ID" value="EAR21704.1"/>
    <property type="molecule type" value="Genomic_DNA"/>
</dbReference>
<evidence type="ECO:0000256" key="1">
    <source>
        <dbReference type="ARBA" id="ARBA00004651"/>
    </source>
</evidence>
<accession>A4BR82</accession>
<evidence type="ECO:0000313" key="8">
    <source>
        <dbReference type="Proteomes" id="UP000003374"/>
    </source>
</evidence>
<feature type="transmembrane region" description="Helical" evidence="6">
    <location>
        <begin position="47"/>
        <end position="76"/>
    </location>
</feature>
<dbReference type="PANTHER" id="PTHR30213:SF0">
    <property type="entry name" value="UPF0761 MEMBRANE PROTEIN YIHY"/>
    <property type="match status" value="1"/>
</dbReference>
<evidence type="ECO:0000256" key="5">
    <source>
        <dbReference type="ARBA" id="ARBA00023136"/>
    </source>
</evidence>
<keyword evidence="5 6" id="KW-0472">Membrane</keyword>
<dbReference type="PIRSF" id="PIRSF035875">
    <property type="entry name" value="RNase_BN"/>
    <property type="match status" value="1"/>
</dbReference>